<accession>A0A565CUH9</accession>
<name>A0A565CUH9_9BRAS</name>
<protein>
    <submittedName>
        <fullName evidence="2">Uncharacterized protein</fullName>
    </submittedName>
</protein>
<dbReference type="EMBL" id="CABITT030000008">
    <property type="protein sequence ID" value="VVB17368.1"/>
    <property type="molecule type" value="Genomic_DNA"/>
</dbReference>
<comment type="caution">
    <text evidence="2">The sequence shown here is derived from an EMBL/GenBank/DDBJ whole genome shotgun (WGS) entry which is preliminary data.</text>
</comment>
<feature type="coiled-coil region" evidence="1">
    <location>
        <begin position="95"/>
        <end position="129"/>
    </location>
</feature>
<evidence type="ECO:0000313" key="3">
    <source>
        <dbReference type="Proteomes" id="UP000489600"/>
    </source>
</evidence>
<keyword evidence="1" id="KW-0175">Coiled coil</keyword>
<dbReference type="AlphaFoldDB" id="A0A565CUH9"/>
<dbReference type="OrthoDB" id="1108494at2759"/>
<dbReference type="Proteomes" id="UP000489600">
    <property type="component" value="Unassembled WGS sequence"/>
</dbReference>
<keyword evidence="3" id="KW-1185">Reference proteome</keyword>
<dbReference type="PANTHER" id="PTHR33566">
    <property type="entry name" value="EN/SPM-LIKE TRANSPOSON-RELATED"/>
    <property type="match status" value="1"/>
</dbReference>
<gene>
    <name evidence="2" type="ORF">ANE_LOCUS27812</name>
</gene>
<evidence type="ECO:0000256" key="1">
    <source>
        <dbReference type="SAM" id="Coils"/>
    </source>
</evidence>
<proteinExistence type="predicted"/>
<dbReference type="PANTHER" id="PTHR33566:SF1">
    <property type="entry name" value="EN_SPM-LIKE TRANSPOSON-RELATED"/>
    <property type="match status" value="1"/>
</dbReference>
<sequence length="366" mass="41820">MRIGSSSPNAASSSWIQVTQTFEREEIQRSTSFEREEIVRLTPFEREEIVRSTPSEREEIVRSTPFERMTLIPQSKMASNTNQSVAIFTYLKESVDRYREQRVEVDERLKSLEAEQAQAEQELSTLQECLSTKEAMMKLIEEKRLFCCLYRKAPPPQSLFLSKKGVFGIVALLGSVSSTSLSRVLSEYLGEDKMLALVCKSPQFGPNSVQYRRLQSEAAKLGRSITTNRLHVRCLESDDATSTWMGGLVENDPQRKLSMDDPKSPDGDPLPGFKGYAVNMIHLGSEELTIQTYSGHGLRETLFYDLFRNLQVYETQKHVEAARPFIDGCKAVSLDGFIVKKNRYIYIGCRYSTFFLDPYLHFISYI</sequence>
<organism evidence="2 3">
    <name type="scientific">Arabis nemorensis</name>
    <dbReference type="NCBI Taxonomy" id="586526"/>
    <lineage>
        <taxon>Eukaryota</taxon>
        <taxon>Viridiplantae</taxon>
        <taxon>Streptophyta</taxon>
        <taxon>Embryophyta</taxon>
        <taxon>Tracheophyta</taxon>
        <taxon>Spermatophyta</taxon>
        <taxon>Magnoliopsida</taxon>
        <taxon>eudicotyledons</taxon>
        <taxon>Gunneridae</taxon>
        <taxon>Pentapetalae</taxon>
        <taxon>rosids</taxon>
        <taxon>malvids</taxon>
        <taxon>Brassicales</taxon>
        <taxon>Brassicaceae</taxon>
        <taxon>Arabideae</taxon>
        <taxon>Arabis</taxon>
    </lineage>
</organism>
<evidence type="ECO:0000313" key="2">
    <source>
        <dbReference type="EMBL" id="VVB17368.1"/>
    </source>
</evidence>
<reference evidence="2" key="1">
    <citation type="submission" date="2019-07" db="EMBL/GenBank/DDBJ databases">
        <authorList>
            <person name="Dittberner H."/>
        </authorList>
    </citation>
    <scope>NUCLEOTIDE SEQUENCE [LARGE SCALE GENOMIC DNA]</scope>
</reference>